<accession>M2SF24</accession>
<dbReference type="Pfam" id="PF13458">
    <property type="entry name" value="Peripla_BP_6"/>
    <property type="match status" value="1"/>
</dbReference>
<feature type="region of interest" description="Disordered" evidence="4">
    <location>
        <begin position="1"/>
        <end position="29"/>
    </location>
</feature>
<dbReference type="GO" id="GO:0006865">
    <property type="term" value="P:amino acid transport"/>
    <property type="evidence" value="ECO:0007669"/>
    <property type="project" value="UniProtKB-KW"/>
</dbReference>
<keyword evidence="2" id="KW-0732">Signal</keyword>
<dbReference type="SUPFAM" id="SSF53822">
    <property type="entry name" value="Periplasmic binding protein-like I"/>
    <property type="match status" value="1"/>
</dbReference>
<evidence type="ECO:0000256" key="2">
    <source>
        <dbReference type="ARBA" id="ARBA00022729"/>
    </source>
</evidence>
<dbReference type="InterPro" id="IPR028081">
    <property type="entry name" value="Leu-bd"/>
</dbReference>
<dbReference type="AlphaFoldDB" id="M2SF24"/>
<comment type="caution">
    <text evidence="6">The sequence shown here is derived from an EMBL/GenBank/DDBJ whole genome shotgun (WGS) entry which is preliminary data.</text>
</comment>
<dbReference type="EMBL" id="AMRV01000002">
    <property type="protein sequence ID" value="EMD83950.1"/>
    <property type="molecule type" value="Genomic_DNA"/>
</dbReference>
<keyword evidence="3" id="KW-0029">Amino-acid transport</keyword>
<gene>
    <name evidence="6" type="ORF">C725_0922</name>
</gene>
<evidence type="ECO:0000313" key="6">
    <source>
        <dbReference type="EMBL" id="EMD83950.1"/>
    </source>
</evidence>
<comment type="similarity">
    <text evidence="1">Belongs to the leucine-binding protein family.</text>
</comment>
<protein>
    <submittedName>
        <fullName evidence="6">Extracellular ligand-binding receptor</fullName>
    </submittedName>
</protein>
<keyword evidence="3" id="KW-0813">Transport</keyword>
<feature type="domain" description="Leucine-binding protein" evidence="5">
    <location>
        <begin position="47"/>
        <end position="395"/>
    </location>
</feature>
<evidence type="ECO:0000259" key="5">
    <source>
        <dbReference type="Pfam" id="PF13458"/>
    </source>
</evidence>
<keyword evidence="7" id="KW-1185">Reference proteome</keyword>
<evidence type="ECO:0000313" key="7">
    <source>
        <dbReference type="Proteomes" id="UP000011717"/>
    </source>
</evidence>
<evidence type="ECO:0000256" key="4">
    <source>
        <dbReference type="SAM" id="MobiDB-lite"/>
    </source>
</evidence>
<evidence type="ECO:0000256" key="3">
    <source>
        <dbReference type="ARBA" id="ARBA00022970"/>
    </source>
</evidence>
<dbReference type="PANTHER" id="PTHR30483:SF6">
    <property type="entry name" value="PERIPLASMIC BINDING PROTEIN OF ABC TRANSPORTER FOR NATURAL AMINO ACIDS"/>
    <property type="match status" value="1"/>
</dbReference>
<dbReference type="InterPro" id="IPR051010">
    <property type="entry name" value="BCAA_transport"/>
</dbReference>
<keyword evidence="6" id="KW-0675">Receptor</keyword>
<evidence type="ECO:0000256" key="1">
    <source>
        <dbReference type="ARBA" id="ARBA00010062"/>
    </source>
</evidence>
<proteinExistence type="inferred from homology"/>
<dbReference type="Proteomes" id="UP000011717">
    <property type="component" value="Unassembled WGS sequence"/>
</dbReference>
<dbReference type="CDD" id="cd06339">
    <property type="entry name" value="PBP1_YraM_LppC_lipoprotein-like"/>
    <property type="match status" value="1"/>
</dbReference>
<dbReference type="PATRIC" id="fig|1234595.3.peg.922"/>
<name>M2SF24_9SPHN</name>
<sequence length="432" mass="45526">MLATGACSSMGGDEDLVTAPPPVQEEALPTLPPPDIPTSAEAVEKNRVALLLPVSGSNARVGRSLANAASMALDDLGEVGIELEVYDTAGGAERAAERAIADGAGLFLGPLLAENVSEIRSIARGRNIPVISFSNDAEIAGSGVYIMGFQPNQSIERVVGYARSQGMGNFAALVPQGVYGRRASQAFLAAVRDAGGRVTAIETYERKRSALTAAVRRLTDFDARSARAASRGVVRSDGTVRNVEENMPPVSFDALLIADGGAIASEFLQSLGRFDAGPDEVKYLGTELWNADPRIAQAQGLHGSLFASVPDARFRQLAQRFKTRYGGQPSRLASLAYDATLLAAGIARDWPLDRTFPVDRLTDPDGFVGIDGIFRFGANGIAQRGMEVQQVAPGGSRTVSPAPSSFQNRRVSMLVPEDLPGGPGGRVLAYLN</sequence>
<dbReference type="PANTHER" id="PTHR30483">
    <property type="entry name" value="LEUCINE-SPECIFIC-BINDING PROTEIN"/>
    <property type="match status" value="1"/>
</dbReference>
<reference evidence="6 7" key="1">
    <citation type="journal article" date="2013" name="Genome Announc.">
        <title>Draft Genome Sequence of Strain JLT2015T, Belonging to the Family Sphingomonadaceae of the Alphaproteobacteria.</title>
        <authorList>
            <person name="Tang K."/>
            <person name="Liu K."/>
            <person name="Li S."/>
            <person name="Jiao N."/>
        </authorList>
    </citation>
    <scope>NUCLEOTIDE SEQUENCE [LARGE SCALE GENOMIC DNA]</scope>
    <source>
        <strain evidence="6 7">JLT2015</strain>
    </source>
</reference>
<dbReference type="InterPro" id="IPR028082">
    <property type="entry name" value="Peripla_BP_I"/>
</dbReference>
<dbReference type="Gene3D" id="3.40.50.2300">
    <property type="match status" value="2"/>
</dbReference>
<organism evidence="6 7">
    <name type="scientific">Pacificimonas flava</name>
    <dbReference type="NCBI Taxonomy" id="1234595"/>
    <lineage>
        <taxon>Bacteria</taxon>
        <taxon>Pseudomonadati</taxon>
        <taxon>Pseudomonadota</taxon>
        <taxon>Alphaproteobacteria</taxon>
        <taxon>Sphingomonadales</taxon>
        <taxon>Sphingosinicellaceae</taxon>
        <taxon>Pacificimonas</taxon>
    </lineage>
</organism>